<comment type="caution">
    <text evidence="1">The sequence shown here is derived from an EMBL/GenBank/DDBJ whole genome shotgun (WGS) entry which is preliminary data.</text>
</comment>
<dbReference type="Proteomes" id="UP001054837">
    <property type="component" value="Unassembled WGS sequence"/>
</dbReference>
<proteinExistence type="predicted"/>
<reference evidence="1 2" key="1">
    <citation type="submission" date="2021-06" db="EMBL/GenBank/DDBJ databases">
        <title>Caerostris darwini draft genome.</title>
        <authorList>
            <person name="Kono N."/>
            <person name="Arakawa K."/>
        </authorList>
    </citation>
    <scope>NUCLEOTIDE SEQUENCE [LARGE SCALE GENOMIC DNA]</scope>
</reference>
<accession>A0AAV4S9Q2</accession>
<evidence type="ECO:0000313" key="1">
    <source>
        <dbReference type="EMBL" id="GIY30089.1"/>
    </source>
</evidence>
<gene>
    <name evidence="1" type="ORF">CDAR_46931</name>
</gene>
<dbReference type="EMBL" id="BPLQ01007428">
    <property type="protein sequence ID" value="GIY30089.1"/>
    <property type="molecule type" value="Genomic_DNA"/>
</dbReference>
<protein>
    <submittedName>
        <fullName evidence="1">Uncharacterized protein</fullName>
    </submittedName>
</protein>
<evidence type="ECO:0000313" key="2">
    <source>
        <dbReference type="Proteomes" id="UP001054837"/>
    </source>
</evidence>
<name>A0AAV4S9Q2_9ARAC</name>
<sequence length="102" mass="11308">MAGLACRWKAGIEDYACPAFNMEDAEGEQVMKGAICLQRFDGQGALRTCRSRVAINRKLFWSTDASTSRSRSMTGSACRWKTGIEDYACPHLIWKTPKGNGL</sequence>
<keyword evidence="2" id="KW-1185">Reference proteome</keyword>
<dbReference type="AlphaFoldDB" id="A0AAV4S9Q2"/>
<organism evidence="1 2">
    <name type="scientific">Caerostris darwini</name>
    <dbReference type="NCBI Taxonomy" id="1538125"/>
    <lineage>
        <taxon>Eukaryota</taxon>
        <taxon>Metazoa</taxon>
        <taxon>Ecdysozoa</taxon>
        <taxon>Arthropoda</taxon>
        <taxon>Chelicerata</taxon>
        <taxon>Arachnida</taxon>
        <taxon>Araneae</taxon>
        <taxon>Araneomorphae</taxon>
        <taxon>Entelegynae</taxon>
        <taxon>Araneoidea</taxon>
        <taxon>Araneidae</taxon>
        <taxon>Caerostris</taxon>
    </lineage>
</organism>